<proteinExistence type="predicted"/>
<organism evidence="2 3">
    <name type="scientific">Sphingomonas kyeonggiensis</name>
    <dbReference type="NCBI Taxonomy" id="1268553"/>
    <lineage>
        <taxon>Bacteria</taxon>
        <taxon>Pseudomonadati</taxon>
        <taxon>Pseudomonadota</taxon>
        <taxon>Alphaproteobacteria</taxon>
        <taxon>Sphingomonadales</taxon>
        <taxon>Sphingomonadaceae</taxon>
        <taxon>Sphingomonas</taxon>
    </lineage>
</organism>
<keyword evidence="1" id="KW-0472">Membrane</keyword>
<dbReference type="AlphaFoldDB" id="A0A7W6JY67"/>
<sequence>MSALYLGLAVVCVVGVSACLGGMYLILRSTPAVRRPDEA</sequence>
<accession>A0A7W6JY67</accession>
<protein>
    <submittedName>
        <fullName evidence="2">Uncharacterized protein</fullName>
    </submittedName>
</protein>
<evidence type="ECO:0000313" key="3">
    <source>
        <dbReference type="Proteomes" id="UP000557392"/>
    </source>
</evidence>
<dbReference type="Proteomes" id="UP000557392">
    <property type="component" value="Unassembled WGS sequence"/>
</dbReference>
<keyword evidence="3" id="KW-1185">Reference proteome</keyword>
<comment type="caution">
    <text evidence="2">The sequence shown here is derived from an EMBL/GenBank/DDBJ whole genome shotgun (WGS) entry which is preliminary data.</text>
</comment>
<gene>
    <name evidence="2" type="ORF">GGR46_004283</name>
</gene>
<evidence type="ECO:0000313" key="2">
    <source>
        <dbReference type="EMBL" id="MBB4100711.1"/>
    </source>
</evidence>
<dbReference type="EMBL" id="JACIEH010000003">
    <property type="protein sequence ID" value="MBB4100711.1"/>
    <property type="molecule type" value="Genomic_DNA"/>
</dbReference>
<feature type="transmembrane region" description="Helical" evidence="1">
    <location>
        <begin position="6"/>
        <end position="27"/>
    </location>
</feature>
<keyword evidence="1" id="KW-1133">Transmembrane helix</keyword>
<name>A0A7W6JY67_9SPHN</name>
<reference evidence="2 3" key="1">
    <citation type="submission" date="2020-08" db="EMBL/GenBank/DDBJ databases">
        <title>Genomic Encyclopedia of Type Strains, Phase IV (KMG-IV): sequencing the most valuable type-strain genomes for metagenomic binning, comparative biology and taxonomic classification.</title>
        <authorList>
            <person name="Goeker M."/>
        </authorList>
    </citation>
    <scope>NUCLEOTIDE SEQUENCE [LARGE SCALE GENOMIC DNA]</scope>
    <source>
        <strain evidence="2 3">DSM 101806</strain>
    </source>
</reference>
<evidence type="ECO:0000256" key="1">
    <source>
        <dbReference type="SAM" id="Phobius"/>
    </source>
</evidence>
<keyword evidence="1" id="KW-0812">Transmembrane</keyword>